<organism evidence="1 2">
    <name type="scientific">Xylaria curta</name>
    <dbReference type="NCBI Taxonomy" id="42375"/>
    <lineage>
        <taxon>Eukaryota</taxon>
        <taxon>Fungi</taxon>
        <taxon>Dikarya</taxon>
        <taxon>Ascomycota</taxon>
        <taxon>Pezizomycotina</taxon>
        <taxon>Sordariomycetes</taxon>
        <taxon>Xylariomycetidae</taxon>
        <taxon>Xylariales</taxon>
        <taxon>Xylariaceae</taxon>
        <taxon>Xylaria</taxon>
    </lineage>
</organism>
<proteinExistence type="predicted"/>
<reference evidence="1" key="1">
    <citation type="submission" date="2022-10" db="EMBL/GenBank/DDBJ databases">
        <title>Genome Sequence of Xylaria curta.</title>
        <authorList>
            <person name="Buettner E."/>
        </authorList>
    </citation>
    <scope>NUCLEOTIDE SEQUENCE</scope>
    <source>
        <strain evidence="1">Babe10</strain>
    </source>
</reference>
<accession>A0ACC1MFA9</accession>
<name>A0ACC1MFA9_9PEZI</name>
<evidence type="ECO:0000313" key="1">
    <source>
        <dbReference type="EMBL" id="KAJ2965326.1"/>
    </source>
</evidence>
<evidence type="ECO:0000313" key="2">
    <source>
        <dbReference type="Proteomes" id="UP001143856"/>
    </source>
</evidence>
<comment type="caution">
    <text evidence="1">The sequence shown here is derived from an EMBL/GenBank/DDBJ whole genome shotgun (WGS) entry which is preliminary data.</text>
</comment>
<dbReference type="Proteomes" id="UP001143856">
    <property type="component" value="Unassembled WGS sequence"/>
</dbReference>
<sequence>MNMEPEEKILVDQPVELAAVNDDDDGIPMMTATSYPGQEWNPSTPTPLATSHPGDKRVPSIQHQLTLLSASGRPLLQRALEDRPRRSSRRQAAAPGRRDGARRR</sequence>
<keyword evidence="2" id="KW-1185">Reference proteome</keyword>
<gene>
    <name evidence="1" type="ORF">NUW58_g10904</name>
</gene>
<protein>
    <submittedName>
        <fullName evidence="1">Uncharacterized protein</fullName>
    </submittedName>
</protein>
<dbReference type="EMBL" id="JAPDGR010005671">
    <property type="protein sequence ID" value="KAJ2965326.1"/>
    <property type="molecule type" value="Genomic_DNA"/>
</dbReference>